<dbReference type="AlphaFoldDB" id="A0A117SWZ1"/>
<sequence length="188" mass="22281">MKKRPVSLTNQIPASARALVEQFDEAKRKGSSFEKQHVRQTFWVRRDLAKRVDELCKTRKGFKTQFVNYALERCLEEVMRDETRADRADETVTEPTMPSEDGACKELTRQEVEQILDKKNADEACRAKAWEWFFPDQRDQTKLWNSEKNTFSHENIKIGNGLRKFQSAQGCIEYFIEQYPYWRKIGKF</sequence>
<evidence type="ECO:0000313" key="1">
    <source>
        <dbReference type="EMBL" id="KUO94596.1"/>
    </source>
</evidence>
<reference evidence="1 2" key="1">
    <citation type="submission" date="2015-12" db="EMBL/GenBank/DDBJ databases">
        <title>Draft genome sequence of Acidibacillus ferrooxidans ITV001, isolated from a chalcopyrite acid mine drainage site in Brazil.</title>
        <authorList>
            <person name="Dall'Agnol H."/>
            <person name="Nancucheo I."/>
            <person name="Johnson B."/>
            <person name="Oliveira R."/>
            <person name="Leite L."/>
            <person name="Pylro V."/>
            <person name="Nunes G.L."/>
            <person name="Tzotzos G."/>
            <person name="Fernandes G.R."/>
            <person name="Dutra J."/>
            <person name="Orellana S.C."/>
            <person name="Oliveira G."/>
        </authorList>
    </citation>
    <scope>NUCLEOTIDE SEQUENCE [LARGE SCALE GENOMIC DNA]</scope>
    <source>
        <strain evidence="2">ITV01</strain>
    </source>
</reference>
<gene>
    <name evidence="1" type="ORF">ATW55_04175</name>
</gene>
<dbReference type="Proteomes" id="UP000053557">
    <property type="component" value="Unassembled WGS sequence"/>
</dbReference>
<protein>
    <submittedName>
        <fullName evidence="1">Uncharacterized protein</fullName>
    </submittedName>
</protein>
<dbReference type="RefSeq" id="WP_067720389.1">
    <property type="nucleotide sequence ID" value="NZ_LPVJ01000072.1"/>
</dbReference>
<organism evidence="1 2">
    <name type="scientific">Ferroacidibacillus organovorans</name>
    <dbReference type="NCBI Taxonomy" id="1765683"/>
    <lineage>
        <taxon>Bacteria</taxon>
        <taxon>Bacillati</taxon>
        <taxon>Bacillota</taxon>
        <taxon>Bacilli</taxon>
        <taxon>Bacillales</taxon>
        <taxon>Alicyclobacillaceae</taxon>
        <taxon>Ferroacidibacillus</taxon>
    </lineage>
</organism>
<name>A0A117SWZ1_9BACL</name>
<evidence type="ECO:0000313" key="2">
    <source>
        <dbReference type="Proteomes" id="UP000053557"/>
    </source>
</evidence>
<dbReference type="OrthoDB" id="2944033at2"/>
<comment type="caution">
    <text evidence="1">The sequence shown here is derived from an EMBL/GenBank/DDBJ whole genome shotgun (WGS) entry which is preliminary data.</text>
</comment>
<keyword evidence="2" id="KW-1185">Reference proteome</keyword>
<dbReference type="EMBL" id="LPVJ01000072">
    <property type="protein sequence ID" value="KUO94596.1"/>
    <property type="molecule type" value="Genomic_DNA"/>
</dbReference>
<accession>A0A117SWZ1</accession>
<proteinExistence type="predicted"/>